<evidence type="ECO:0000256" key="16">
    <source>
        <dbReference type="ARBA" id="ARBA00031399"/>
    </source>
</evidence>
<evidence type="ECO:0000256" key="1">
    <source>
        <dbReference type="ARBA" id="ARBA00004141"/>
    </source>
</evidence>
<feature type="transmembrane region" description="Helical" evidence="19">
    <location>
        <begin position="25"/>
        <end position="50"/>
    </location>
</feature>
<evidence type="ECO:0000256" key="19">
    <source>
        <dbReference type="SAM" id="Phobius"/>
    </source>
</evidence>
<dbReference type="InterPro" id="IPR014222">
    <property type="entry name" value="Cyt_c_oxidase_su2"/>
</dbReference>
<evidence type="ECO:0000256" key="17">
    <source>
        <dbReference type="PROSITE-ProRule" id="PRU00433"/>
    </source>
</evidence>
<dbReference type="InterPro" id="IPR002429">
    <property type="entry name" value="CcO_II-like_C"/>
</dbReference>
<dbReference type="RefSeq" id="WP_248343033.1">
    <property type="nucleotide sequence ID" value="NZ_AP025592.1"/>
</dbReference>
<evidence type="ECO:0000313" key="22">
    <source>
        <dbReference type="EMBL" id="BDG10524.1"/>
    </source>
</evidence>
<evidence type="ECO:0000256" key="14">
    <source>
        <dbReference type="ARBA" id="ARBA00023136"/>
    </source>
</evidence>
<dbReference type="InterPro" id="IPR036909">
    <property type="entry name" value="Cyt_c-like_dom_sf"/>
</dbReference>
<dbReference type="EC" id="7.1.1.9" evidence="3"/>
<keyword evidence="6" id="KW-0679">Respiratory chain</keyword>
<dbReference type="InterPro" id="IPR045187">
    <property type="entry name" value="CcO_II"/>
</dbReference>
<dbReference type="Gene3D" id="1.10.760.10">
    <property type="entry name" value="Cytochrome c-like domain"/>
    <property type="match status" value="1"/>
</dbReference>
<evidence type="ECO:0000256" key="15">
    <source>
        <dbReference type="ARBA" id="ARBA00024688"/>
    </source>
</evidence>
<feature type="transmembrane region" description="Helical" evidence="19">
    <location>
        <begin position="71"/>
        <end position="93"/>
    </location>
</feature>
<dbReference type="Proteomes" id="UP001162734">
    <property type="component" value="Chromosome"/>
</dbReference>
<proteinExistence type="inferred from homology"/>
<keyword evidence="11 19" id="KW-1133">Transmembrane helix</keyword>
<evidence type="ECO:0000256" key="13">
    <source>
        <dbReference type="ARBA" id="ARBA00023008"/>
    </source>
</evidence>
<dbReference type="CDD" id="cd13915">
    <property type="entry name" value="CuRO_HCO_II_like_2"/>
    <property type="match status" value="1"/>
</dbReference>
<evidence type="ECO:0000256" key="18">
    <source>
        <dbReference type="SAM" id="MobiDB-lite"/>
    </source>
</evidence>
<keyword evidence="10" id="KW-0249">Electron transport</keyword>
<dbReference type="SUPFAM" id="SSF49503">
    <property type="entry name" value="Cupredoxins"/>
    <property type="match status" value="1"/>
</dbReference>
<evidence type="ECO:0000256" key="6">
    <source>
        <dbReference type="ARBA" id="ARBA00022660"/>
    </source>
</evidence>
<evidence type="ECO:0000256" key="10">
    <source>
        <dbReference type="ARBA" id="ARBA00022982"/>
    </source>
</evidence>
<keyword evidence="14 19" id="KW-0472">Membrane</keyword>
<feature type="region of interest" description="Disordered" evidence="18">
    <location>
        <begin position="216"/>
        <end position="237"/>
    </location>
</feature>
<dbReference type="SUPFAM" id="SSF81464">
    <property type="entry name" value="Cytochrome c oxidase subunit II-like, transmembrane region"/>
    <property type="match status" value="1"/>
</dbReference>
<feature type="domain" description="Cytochrome oxidase subunit II copper A binding" evidence="20">
    <location>
        <begin position="100"/>
        <end position="211"/>
    </location>
</feature>
<dbReference type="InterPro" id="IPR009056">
    <property type="entry name" value="Cyt_c-like_dom"/>
</dbReference>
<evidence type="ECO:0000256" key="12">
    <source>
        <dbReference type="ARBA" id="ARBA00023004"/>
    </source>
</evidence>
<dbReference type="Pfam" id="PF00116">
    <property type="entry name" value="COX2"/>
    <property type="match status" value="1"/>
</dbReference>
<reference evidence="23" key="1">
    <citation type="journal article" date="2022" name="Int. J. Syst. Evol. Microbiol.">
        <title>Anaeromyxobacter oryzae sp. nov., Anaeromyxobacter diazotrophicus sp. nov. and Anaeromyxobacter paludicola sp. nov., isolated from paddy soils.</title>
        <authorList>
            <person name="Itoh H."/>
            <person name="Xu Z."/>
            <person name="Mise K."/>
            <person name="Masuda Y."/>
            <person name="Ushijima N."/>
            <person name="Hayakawa C."/>
            <person name="Shiratori Y."/>
            <person name="Senoo K."/>
        </authorList>
    </citation>
    <scope>NUCLEOTIDE SEQUENCE [LARGE SCALE GENOMIC DNA]</scope>
    <source>
        <strain evidence="23">Red630</strain>
    </source>
</reference>
<evidence type="ECO:0000313" key="23">
    <source>
        <dbReference type="Proteomes" id="UP001162734"/>
    </source>
</evidence>
<dbReference type="Gene3D" id="2.60.40.420">
    <property type="entry name" value="Cupredoxins - blue copper proteins"/>
    <property type="match status" value="1"/>
</dbReference>
<accession>A0ABM7XF48</accession>
<evidence type="ECO:0000259" key="21">
    <source>
        <dbReference type="PROSITE" id="PS51007"/>
    </source>
</evidence>
<dbReference type="NCBIfam" id="TIGR02866">
    <property type="entry name" value="CoxB"/>
    <property type="match status" value="1"/>
</dbReference>
<dbReference type="PROSITE" id="PS50857">
    <property type="entry name" value="COX2_CUA"/>
    <property type="match status" value="1"/>
</dbReference>
<keyword evidence="13" id="KW-0186">Copper</keyword>
<dbReference type="Pfam" id="PF00034">
    <property type="entry name" value="Cytochrom_C"/>
    <property type="match status" value="1"/>
</dbReference>
<evidence type="ECO:0000256" key="5">
    <source>
        <dbReference type="ARBA" id="ARBA00022617"/>
    </source>
</evidence>
<organism evidence="22 23">
    <name type="scientific">Anaeromyxobacter paludicola</name>
    <dbReference type="NCBI Taxonomy" id="2918171"/>
    <lineage>
        <taxon>Bacteria</taxon>
        <taxon>Pseudomonadati</taxon>
        <taxon>Myxococcota</taxon>
        <taxon>Myxococcia</taxon>
        <taxon>Myxococcales</taxon>
        <taxon>Cystobacterineae</taxon>
        <taxon>Anaeromyxobacteraceae</taxon>
        <taxon>Anaeromyxobacter</taxon>
    </lineage>
</organism>
<keyword evidence="23" id="KW-1185">Reference proteome</keyword>
<evidence type="ECO:0000256" key="8">
    <source>
        <dbReference type="ARBA" id="ARBA00022723"/>
    </source>
</evidence>
<comment type="subcellular location">
    <subcellularLocation>
        <location evidence="1">Membrane</location>
        <topology evidence="1">Multi-pass membrane protein</topology>
    </subcellularLocation>
</comment>
<dbReference type="SUPFAM" id="SSF46626">
    <property type="entry name" value="Cytochrome c"/>
    <property type="match status" value="1"/>
</dbReference>
<gene>
    <name evidence="22" type="ORF">AMPC_36370</name>
</gene>
<dbReference type="Gene3D" id="1.10.287.90">
    <property type="match status" value="1"/>
</dbReference>
<keyword evidence="4" id="KW-0813">Transport</keyword>
<dbReference type="InterPro" id="IPR001505">
    <property type="entry name" value="Copper_CuA"/>
</dbReference>
<dbReference type="PROSITE" id="PS51007">
    <property type="entry name" value="CYTC"/>
    <property type="match status" value="1"/>
</dbReference>
<keyword evidence="5 17" id="KW-0349">Heme</keyword>
<dbReference type="PANTHER" id="PTHR22888:SF9">
    <property type="entry name" value="CYTOCHROME C OXIDASE SUBUNIT 2"/>
    <property type="match status" value="1"/>
</dbReference>
<keyword evidence="7 19" id="KW-0812">Transmembrane</keyword>
<dbReference type="InterPro" id="IPR008972">
    <property type="entry name" value="Cupredoxin"/>
</dbReference>
<dbReference type="PANTHER" id="PTHR22888">
    <property type="entry name" value="CYTOCHROME C OXIDASE, SUBUNIT II"/>
    <property type="match status" value="1"/>
</dbReference>
<evidence type="ECO:0000256" key="3">
    <source>
        <dbReference type="ARBA" id="ARBA00012949"/>
    </source>
</evidence>
<evidence type="ECO:0000256" key="4">
    <source>
        <dbReference type="ARBA" id="ARBA00022448"/>
    </source>
</evidence>
<evidence type="ECO:0000256" key="9">
    <source>
        <dbReference type="ARBA" id="ARBA00022967"/>
    </source>
</evidence>
<evidence type="ECO:0000259" key="20">
    <source>
        <dbReference type="PROSITE" id="PS50857"/>
    </source>
</evidence>
<evidence type="ECO:0000256" key="2">
    <source>
        <dbReference type="ARBA" id="ARBA00007866"/>
    </source>
</evidence>
<dbReference type="PROSITE" id="PS00078">
    <property type="entry name" value="COX2"/>
    <property type="match status" value="1"/>
</dbReference>
<comment type="similarity">
    <text evidence="2">Belongs to the cytochrome c oxidase subunit 2 family.</text>
</comment>
<protein>
    <recommendedName>
        <fullName evidence="3">cytochrome-c oxidase</fullName>
        <ecNumber evidence="3">7.1.1.9</ecNumber>
    </recommendedName>
    <alternativeName>
        <fullName evidence="16">Cytochrome aa3 subunit 2</fullName>
    </alternativeName>
</protein>
<name>A0ABM7XF48_9BACT</name>
<feature type="domain" description="Cytochrome c" evidence="21">
    <location>
        <begin position="235"/>
        <end position="330"/>
    </location>
</feature>
<keyword evidence="9" id="KW-1278">Translocase</keyword>
<evidence type="ECO:0000256" key="7">
    <source>
        <dbReference type="ARBA" id="ARBA00022692"/>
    </source>
</evidence>
<dbReference type="InterPro" id="IPR036257">
    <property type="entry name" value="Cyt_c_oxidase_su2_TM_sf"/>
</dbReference>
<keyword evidence="12 17" id="KW-0408">Iron</keyword>
<sequence length="349" mass="39468">MNELMRRMLFLPEQASQYARDVDHLHYFVITTTMIAAFGVAITALGFFVRYRRRSESQTTPVVNPKPIHEVLFIGVPLSFFLLWFAIGFPQFVRLQTPPKDSMDVYVQAKKWMWKFSYAGGPNGIDVLHVPAGRPVRLLMTSRDVIHSFFVPALRLKQDVLPGRYSQTWFNADKPGRYELFCAEYCGMGHSAMLGEIVVMPPAEFDAWLADARRSGSPAQDAAMTEEDRTDPRQSLPEQGRRLAAEYGCLKCHSVDGTRHIGPTWLDLYKKTERLEGGKEVVADEGYLTESMMDPRAKIVAGYQAVMPTYQGKIPAPEIAAIVEFIKSLRTDAVRVEPSKGPVYEPIRK</sequence>
<keyword evidence="8 17" id="KW-0479">Metal-binding</keyword>
<dbReference type="EMBL" id="AP025592">
    <property type="protein sequence ID" value="BDG10524.1"/>
    <property type="molecule type" value="Genomic_DNA"/>
</dbReference>
<evidence type="ECO:0000256" key="11">
    <source>
        <dbReference type="ARBA" id="ARBA00022989"/>
    </source>
</evidence>
<comment type="function">
    <text evidence="15">Subunits I and II form the functional core of the enzyme complex. Electrons originating in cytochrome c are transferred via heme a and Cu(A) to the binuclear center formed by heme a3 and Cu(B).</text>
</comment>